<evidence type="ECO:0000313" key="6">
    <source>
        <dbReference type="Proteomes" id="UP000239720"/>
    </source>
</evidence>
<dbReference type="OrthoDB" id="9783080at2"/>
<organism evidence="3 5">
    <name type="scientific">Acetivibrio saccincola</name>
    <dbReference type="NCBI Taxonomy" id="1677857"/>
    <lineage>
        <taxon>Bacteria</taxon>
        <taxon>Bacillati</taxon>
        <taxon>Bacillota</taxon>
        <taxon>Clostridia</taxon>
        <taxon>Eubacteriales</taxon>
        <taxon>Oscillospiraceae</taxon>
        <taxon>Acetivibrio</taxon>
    </lineage>
</organism>
<proteinExistence type="predicted"/>
<dbReference type="AlphaFoldDB" id="A0A2K9ECT9"/>
<sequence length="222" mass="25586">MGFEQLKLGMKVEIVLSDEEESPKLVSQFEGTCSDGTYYVSAPIYGGKIYPISVGNILDVYFVEKENFYKFKAKVLDRSRKSAISLLKIKALDEIKKIQRREFFRFECMISVNYRVVDSKKAVQDKDRSFKNTITKDLSGGGLCIKIEEKLNVGDIIECELFLNDSYKVVFLGKIVRITECEAGKGKYKYEAGVLFQKIDDKSREKIISYIFQEQRKLIKKI</sequence>
<keyword evidence="5" id="KW-1185">Reference proteome</keyword>
<dbReference type="Proteomes" id="UP000233534">
    <property type="component" value="Chromosome"/>
</dbReference>
<evidence type="ECO:0000259" key="2">
    <source>
        <dbReference type="Pfam" id="PF12945"/>
    </source>
</evidence>
<feature type="domain" description="Type III secretion system flagellar brake protein YcgR PilZN" evidence="2">
    <location>
        <begin position="7"/>
        <end position="90"/>
    </location>
</feature>
<protein>
    <submittedName>
        <fullName evidence="3">Flagellar brake protein YcgR</fullName>
    </submittedName>
    <submittedName>
        <fullName evidence="4">Pilus assembly protein PilZ</fullName>
    </submittedName>
</protein>
<dbReference type="EMBL" id="NEMB01000003">
    <property type="protein sequence ID" value="PQQ67847.1"/>
    <property type="molecule type" value="Genomic_DNA"/>
</dbReference>
<dbReference type="Proteomes" id="UP000239720">
    <property type="component" value="Unassembled WGS sequence"/>
</dbReference>
<dbReference type="KEGG" id="hsc:HVS_10295"/>
<reference evidence="4 6" key="2">
    <citation type="journal article" date="2018" name="Syst. Appl. Microbiol.">
        <title>Characterization and high-quality draft genome sequence of Herbivorax saccincola A7, an anaerobic, alkaliphilic, thermophilic, cellulolytic, and xylanolytic bacterium.</title>
        <authorList>
            <person name="Aikawa S."/>
            <person name="Baramee S."/>
            <person name="Sermsathanaswadi J."/>
            <person name="Thianheng P."/>
            <person name="Tachaapaikoon C."/>
            <person name="Shikata A."/>
            <person name="Waeonukul R."/>
            <person name="Pason P."/>
            <person name="Ratanakhanokchai K."/>
            <person name="Kosugi A."/>
        </authorList>
    </citation>
    <scope>NUCLEOTIDE SEQUENCE [LARGE SCALE GENOMIC DNA]</scope>
    <source>
        <strain evidence="4 6">A7</strain>
    </source>
</reference>
<keyword evidence="3" id="KW-0969">Cilium</keyword>
<dbReference type="Pfam" id="PF12945">
    <property type="entry name" value="PilZNR"/>
    <property type="match status" value="1"/>
</dbReference>
<accession>A0A2K9ECT9</accession>
<dbReference type="InterPro" id="IPR009875">
    <property type="entry name" value="PilZ_domain"/>
</dbReference>
<dbReference type="GO" id="GO:0035438">
    <property type="term" value="F:cyclic-di-GMP binding"/>
    <property type="evidence" value="ECO:0007669"/>
    <property type="project" value="InterPro"/>
</dbReference>
<dbReference type="RefSeq" id="WP_101301927.1">
    <property type="nucleotide sequence ID" value="NZ_CP025197.1"/>
</dbReference>
<keyword evidence="3" id="KW-0966">Cell projection</keyword>
<evidence type="ECO:0000313" key="5">
    <source>
        <dbReference type="Proteomes" id="UP000233534"/>
    </source>
</evidence>
<keyword evidence="3" id="KW-0282">Flagellum</keyword>
<dbReference type="EMBL" id="CP025197">
    <property type="protein sequence ID" value="AUG57954.1"/>
    <property type="molecule type" value="Genomic_DNA"/>
</dbReference>
<dbReference type="SUPFAM" id="SSF141371">
    <property type="entry name" value="PilZ domain-like"/>
    <property type="match status" value="1"/>
</dbReference>
<dbReference type="InterPro" id="IPR009926">
    <property type="entry name" value="T3SS_YcgR_PilZN"/>
</dbReference>
<evidence type="ECO:0000313" key="4">
    <source>
        <dbReference type="EMBL" id="PQQ67847.1"/>
    </source>
</evidence>
<dbReference type="Gene3D" id="2.40.10.220">
    <property type="entry name" value="predicted glycosyltransferase like domains"/>
    <property type="match status" value="1"/>
</dbReference>
<dbReference type="Pfam" id="PF07238">
    <property type="entry name" value="PilZ"/>
    <property type="match status" value="1"/>
</dbReference>
<feature type="domain" description="PilZ" evidence="1">
    <location>
        <begin position="99"/>
        <end position="213"/>
    </location>
</feature>
<name>A0A2K9ECT9_9FIRM</name>
<evidence type="ECO:0000259" key="1">
    <source>
        <dbReference type="Pfam" id="PF07238"/>
    </source>
</evidence>
<evidence type="ECO:0000313" key="3">
    <source>
        <dbReference type="EMBL" id="AUG57954.1"/>
    </source>
</evidence>
<gene>
    <name evidence="3" type="primary">ycgR</name>
    <name evidence="4" type="ORF">B9R14_14525</name>
    <name evidence="3" type="ORF">HVS_10295</name>
</gene>
<reference evidence="3 5" key="1">
    <citation type="submission" date="2017-12" db="EMBL/GenBank/DDBJ databases">
        <title>Complete genome sequence of Herbivorax saccincola GGR1, a novel Cellulosome-producing hydrolytic bacterium in a thermophilic biogas plant, established by Illumina and Nanopore MinION sequencing.</title>
        <authorList>
            <person name="Pechtl A."/>
            <person name="Ruckert C."/>
            <person name="Koeck D.E."/>
            <person name="Maus I."/>
            <person name="Winkler A."/>
            <person name="Kalinowski J."/>
            <person name="Puhler A."/>
            <person name="Schwarz W.W."/>
            <person name="Zverlov V.V."/>
            <person name="Schluter A."/>
            <person name="Liebl W."/>
        </authorList>
    </citation>
    <scope>NUCLEOTIDE SEQUENCE [LARGE SCALE GENOMIC DNA]</scope>
    <source>
        <strain evidence="3">GGR1</strain>
        <strain evidence="5">SR1</strain>
    </source>
</reference>